<dbReference type="EMBL" id="PEVY01000027">
    <property type="protein sequence ID" value="PIU75349.1"/>
    <property type="molecule type" value="Genomic_DNA"/>
</dbReference>
<reference evidence="3" key="1">
    <citation type="submission" date="2017-09" db="EMBL/GenBank/DDBJ databases">
        <title>Depth-based differentiation of microbial function through sediment-hosted aquifers and enrichment of novel symbionts in the deep terrestrial subsurface.</title>
        <authorList>
            <person name="Probst A.J."/>
            <person name="Ladd B."/>
            <person name="Jarett J.K."/>
            <person name="Geller-Mcgrath D.E."/>
            <person name="Sieber C.M.K."/>
            <person name="Emerson J.B."/>
            <person name="Anantharaman K."/>
            <person name="Thomas B.C."/>
            <person name="Malmstrom R."/>
            <person name="Stieglmeier M."/>
            <person name="Klingl A."/>
            <person name="Woyke T."/>
            <person name="Ryan C.M."/>
            <person name="Banfield J.F."/>
        </authorList>
    </citation>
    <scope>NUCLEOTIDE SEQUENCE [LARGE SCALE GENOMIC DNA]</scope>
</reference>
<keyword evidence="1" id="KW-0812">Transmembrane</keyword>
<comment type="caution">
    <text evidence="2">The sequence shown here is derived from an EMBL/GenBank/DDBJ whole genome shotgun (WGS) entry which is preliminary data.</text>
</comment>
<evidence type="ECO:0000313" key="2">
    <source>
        <dbReference type="EMBL" id="PIU75349.1"/>
    </source>
</evidence>
<proteinExistence type="predicted"/>
<evidence type="ECO:0000313" key="3">
    <source>
        <dbReference type="Proteomes" id="UP000228775"/>
    </source>
</evidence>
<gene>
    <name evidence="2" type="ORF">COS76_01345</name>
</gene>
<keyword evidence="1" id="KW-1133">Transmembrane helix</keyword>
<accession>A0A2M7AXR6</accession>
<protein>
    <submittedName>
        <fullName evidence="2">Uncharacterized protein</fullName>
    </submittedName>
</protein>
<feature type="transmembrane region" description="Helical" evidence="1">
    <location>
        <begin position="61"/>
        <end position="87"/>
    </location>
</feature>
<name>A0A2M7AXR6_9BACT</name>
<organism evidence="2 3">
    <name type="scientific">Candidatus Portnoybacteria bacterium CG06_land_8_20_14_3_00_39_12</name>
    <dbReference type="NCBI Taxonomy" id="1974809"/>
    <lineage>
        <taxon>Bacteria</taxon>
        <taxon>Candidatus Portnoyibacteriota</taxon>
    </lineage>
</organism>
<keyword evidence="1" id="KW-0472">Membrane</keyword>
<evidence type="ECO:0000256" key="1">
    <source>
        <dbReference type="SAM" id="Phobius"/>
    </source>
</evidence>
<sequence>MRFSTIAVCQQRTKLLVWFRWGLALALCPIKKFRQESVNADNFAKDYWCKMMESNKFTARVSVMAMSPMSIGTATISMLTGIILTMLTRSCVPVSSSANGLNVLSPFSLGI</sequence>
<dbReference type="AlphaFoldDB" id="A0A2M7AXR6"/>
<dbReference type="Proteomes" id="UP000228775">
    <property type="component" value="Unassembled WGS sequence"/>
</dbReference>